<dbReference type="InterPro" id="IPR011970">
    <property type="entry name" value="MltB_2"/>
</dbReference>
<protein>
    <submittedName>
        <fullName evidence="2">Lytic murein transglycosylase</fullName>
    </submittedName>
</protein>
<accession>A0ABU1DEA8</accession>
<dbReference type="PANTHER" id="PTHR30163">
    <property type="entry name" value="MEMBRANE-BOUND LYTIC MUREIN TRANSGLYCOSYLASE B"/>
    <property type="match status" value="1"/>
</dbReference>
<evidence type="ECO:0000313" key="2">
    <source>
        <dbReference type="EMBL" id="MDR4306453.1"/>
    </source>
</evidence>
<dbReference type="InterPro" id="IPR036365">
    <property type="entry name" value="PGBD-like_sf"/>
</dbReference>
<evidence type="ECO:0000313" key="3">
    <source>
        <dbReference type="Proteomes" id="UP001181622"/>
    </source>
</evidence>
<dbReference type="NCBIfam" id="TIGR02283">
    <property type="entry name" value="MltB_2"/>
    <property type="match status" value="1"/>
</dbReference>
<dbReference type="PANTHER" id="PTHR30163:SF8">
    <property type="entry name" value="LYTIC MUREIN TRANSGLYCOSYLASE"/>
    <property type="match status" value="1"/>
</dbReference>
<dbReference type="EMBL" id="JADBEO010000012">
    <property type="protein sequence ID" value="MDR4306453.1"/>
    <property type="molecule type" value="Genomic_DNA"/>
</dbReference>
<dbReference type="Pfam" id="PF13406">
    <property type="entry name" value="SLT_2"/>
    <property type="match status" value="1"/>
</dbReference>
<dbReference type="InterPro" id="IPR043426">
    <property type="entry name" value="MltB-like"/>
</dbReference>
<dbReference type="InterPro" id="IPR023346">
    <property type="entry name" value="Lysozyme-like_dom_sf"/>
</dbReference>
<dbReference type="InterPro" id="IPR031304">
    <property type="entry name" value="SLT_2"/>
</dbReference>
<comment type="caution">
    <text evidence="2">The sequence shown here is derived from an EMBL/GenBank/DDBJ whole genome shotgun (WGS) entry which is preliminary data.</text>
</comment>
<organism evidence="2 3">
    <name type="scientific">Chelatococcus sambhunathii</name>
    <dbReference type="NCBI Taxonomy" id="363953"/>
    <lineage>
        <taxon>Bacteria</taxon>
        <taxon>Pseudomonadati</taxon>
        <taxon>Pseudomonadota</taxon>
        <taxon>Alphaproteobacteria</taxon>
        <taxon>Hyphomicrobiales</taxon>
        <taxon>Chelatococcaceae</taxon>
        <taxon>Chelatococcus</taxon>
    </lineage>
</organism>
<dbReference type="Gene3D" id="1.10.8.350">
    <property type="entry name" value="Bacterial muramidase"/>
    <property type="match status" value="1"/>
</dbReference>
<proteinExistence type="predicted"/>
<dbReference type="Proteomes" id="UP001181622">
    <property type="component" value="Unassembled WGS sequence"/>
</dbReference>
<feature type="domain" description="Transglycosylase SLT" evidence="1">
    <location>
        <begin position="61"/>
        <end position="359"/>
    </location>
</feature>
<gene>
    <name evidence="2" type="ORF">IHQ68_07460</name>
</gene>
<sequence length="436" mass="47167">MTLVFRFYRACCGKGRRRRIIFNKARSIGADAAAAILAVGLFVGTGSARAAVDKPKVESDFRSWLQDVVKPAALKEGVSEATFDAATKDIAIDWTLPDLAPPGAPKLEGPQRQAEFADPGRYVAEANFVALAAEGQAELKKHAATLDAVEKRFGVPREIVVAIWGRESRFGKAKIGNVAVRALATEAFIGARKERFFTELIAALKVLQGDHVSLAEMKSSWAGAMGQPQFLPSKYLENAVDMDGDGKRDIWTSVPDVLGSIANYLKRHGWQPGRSWGIEVDLPKDAPCTLEGPDQAKPVAEWRKLGVAGRTGALPGGDVNLMAPAGRTGPTFLVTPNFYAIKEYNESDLYALFVGHLADRFKGGGPIQGKWTTPKGVARSEIALMQKRLERQGHDVGTADGLVGFRTRVAVGRWETQNGRAPTCFPTADDVKLIGR</sequence>
<reference evidence="2" key="1">
    <citation type="submission" date="2020-10" db="EMBL/GenBank/DDBJ databases">
        <authorList>
            <person name="Abbas A."/>
            <person name="Razzaq R."/>
            <person name="Waqas M."/>
            <person name="Abbas N."/>
            <person name="Nielsen T.K."/>
            <person name="Hansen L.H."/>
            <person name="Hussain S."/>
            <person name="Shahid M."/>
        </authorList>
    </citation>
    <scope>NUCLEOTIDE SEQUENCE</scope>
    <source>
        <strain evidence="2">S14</strain>
    </source>
</reference>
<name>A0ABU1DEA8_9HYPH</name>
<dbReference type="CDD" id="cd13399">
    <property type="entry name" value="Slt35-like"/>
    <property type="match status" value="1"/>
</dbReference>
<evidence type="ECO:0000259" key="1">
    <source>
        <dbReference type="Pfam" id="PF13406"/>
    </source>
</evidence>
<dbReference type="Gene3D" id="1.10.530.10">
    <property type="match status" value="1"/>
</dbReference>
<keyword evidence="3" id="KW-1185">Reference proteome</keyword>
<dbReference type="SUPFAM" id="SSF47090">
    <property type="entry name" value="PGBD-like"/>
    <property type="match status" value="1"/>
</dbReference>
<dbReference type="SUPFAM" id="SSF53955">
    <property type="entry name" value="Lysozyme-like"/>
    <property type="match status" value="1"/>
</dbReference>